<dbReference type="PANTHER" id="PTHR33050">
    <property type="entry name" value="REVERSE TRANSCRIPTASE DOMAIN-CONTAINING PROTEIN"/>
    <property type="match status" value="1"/>
</dbReference>
<organism evidence="2 3">
    <name type="scientific">Phytophthora sojae (strain P6497)</name>
    <name type="common">Soybean stem and root rot agent</name>
    <name type="synonym">Phytophthora megasperma f. sp. glycines</name>
    <dbReference type="NCBI Taxonomy" id="1094619"/>
    <lineage>
        <taxon>Eukaryota</taxon>
        <taxon>Sar</taxon>
        <taxon>Stramenopiles</taxon>
        <taxon>Oomycota</taxon>
        <taxon>Peronosporomycetes</taxon>
        <taxon>Peronosporales</taxon>
        <taxon>Peronosporaceae</taxon>
        <taxon>Phytophthora</taxon>
    </lineage>
</organism>
<feature type="non-terminal residue" evidence="2">
    <location>
        <position position="1"/>
    </location>
</feature>
<sequence>LMVASQHVHWMAALIPVANEVLIDLSAPFGWSGSPPFYGAFGRAITWLVQQNSPSTVHAMLAILGPRAINEENFSHWETRLNALGLTWDTVNRTVSIPGTKIKKALERVRTVKQSKTVTKSDMMKLLGSLRHICSCLRTTRPFYQRLQSACNRAPRHGVYKLAAGAKADLVWFDHILAVGHLQELPLSIFSTRDPKAHVHLYMDASNVGLVILNPSVNEFIQIPYDSEELEWIHSEPKCGIVPRASGDRPTPGCAIPRKVYPSGWYRVYPTQESTGKPAQDERRHQTSRPRRVRTSP</sequence>
<dbReference type="AlphaFoldDB" id="G5A635"/>
<evidence type="ECO:0000256" key="1">
    <source>
        <dbReference type="SAM" id="MobiDB-lite"/>
    </source>
</evidence>
<dbReference type="RefSeq" id="XP_009535423.1">
    <property type="nucleotide sequence ID" value="XM_009537128.1"/>
</dbReference>
<gene>
    <name evidence="2" type="ORF">PHYSODRAFT_525700</name>
</gene>
<dbReference type="GeneID" id="20660907"/>
<feature type="region of interest" description="Disordered" evidence="1">
    <location>
        <begin position="269"/>
        <end position="297"/>
    </location>
</feature>
<reference evidence="2 3" key="1">
    <citation type="journal article" date="2006" name="Science">
        <title>Phytophthora genome sequences uncover evolutionary origins and mechanisms of pathogenesis.</title>
        <authorList>
            <person name="Tyler B.M."/>
            <person name="Tripathy S."/>
            <person name="Zhang X."/>
            <person name="Dehal P."/>
            <person name="Jiang R.H."/>
            <person name="Aerts A."/>
            <person name="Arredondo F.D."/>
            <person name="Baxter L."/>
            <person name="Bensasson D."/>
            <person name="Beynon J.L."/>
            <person name="Chapman J."/>
            <person name="Damasceno C.M."/>
            <person name="Dorrance A.E."/>
            <person name="Dou D."/>
            <person name="Dickerman A.W."/>
            <person name="Dubchak I.L."/>
            <person name="Garbelotto M."/>
            <person name="Gijzen M."/>
            <person name="Gordon S.G."/>
            <person name="Govers F."/>
            <person name="Grunwald N.J."/>
            <person name="Huang W."/>
            <person name="Ivors K.L."/>
            <person name="Jones R.W."/>
            <person name="Kamoun S."/>
            <person name="Krampis K."/>
            <person name="Lamour K.H."/>
            <person name="Lee M.K."/>
            <person name="McDonald W.H."/>
            <person name="Medina M."/>
            <person name="Meijer H.J."/>
            <person name="Nordberg E.K."/>
            <person name="Maclean D.J."/>
            <person name="Ospina-Giraldo M.D."/>
            <person name="Morris P.F."/>
            <person name="Phuntumart V."/>
            <person name="Putnam N.H."/>
            <person name="Rash S."/>
            <person name="Rose J.K."/>
            <person name="Sakihama Y."/>
            <person name="Salamov A.A."/>
            <person name="Savidor A."/>
            <person name="Scheuring C.F."/>
            <person name="Smith B.M."/>
            <person name="Sobral B.W."/>
            <person name="Terry A."/>
            <person name="Torto-Alalibo T.A."/>
            <person name="Win J."/>
            <person name="Xu Z."/>
            <person name="Zhang H."/>
            <person name="Grigoriev I.V."/>
            <person name="Rokhsar D.S."/>
            <person name="Boore J.L."/>
        </authorList>
    </citation>
    <scope>NUCLEOTIDE SEQUENCE [LARGE SCALE GENOMIC DNA]</scope>
    <source>
        <strain evidence="2 3">P6497</strain>
    </source>
</reference>
<protein>
    <submittedName>
        <fullName evidence="2">Uncharacterized protein</fullName>
    </submittedName>
</protein>
<evidence type="ECO:0000313" key="2">
    <source>
        <dbReference type="EMBL" id="EGZ08790.1"/>
    </source>
</evidence>
<dbReference type="InParanoid" id="G5A635"/>
<evidence type="ECO:0000313" key="3">
    <source>
        <dbReference type="Proteomes" id="UP000002640"/>
    </source>
</evidence>
<feature type="compositionally biased region" description="Basic residues" evidence="1">
    <location>
        <begin position="286"/>
        <end position="297"/>
    </location>
</feature>
<dbReference type="EMBL" id="JH159160">
    <property type="protein sequence ID" value="EGZ08790.1"/>
    <property type="molecule type" value="Genomic_DNA"/>
</dbReference>
<keyword evidence="3" id="KW-1185">Reference proteome</keyword>
<accession>G5A635</accession>
<dbReference type="OMA" id="EWIHSEP"/>
<name>G5A635_PHYSP</name>
<dbReference type="KEGG" id="psoj:PHYSODRAFT_525700"/>
<dbReference type="PANTHER" id="PTHR33050:SF7">
    <property type="entry name" value="RIBONUCLEASE H"/>
    <property type="match status" value="1"/>
</dbReference>
<proteinExistence type="predicted"/>
<dbReference type="InterPro" id="IPR052055">
    <property type="entry name" value="Hepadnavirus_pol/RT"/>
</dbReference>
<dbReference type="Proteomes" id="UP000002640">
    <property type="component" value="Unassembled WGS sequence"/>
</dbReference>